<keyword evidence="2" id="KW-1185">Reference proteome</keyword>
<protein>
    <submittedName>
        <fullName evidence="1">Uncharacterized protein</fullName>
    </submittedName>
</protein>
<organism evidence="1 2">
    <name type="scientific">Elysia crispata</name>
    <name type="common">lettuce slug</name>
    <dbReference type="NCBI Taxonomy" id="231223"/>
    <lineage>
        <taxon>Eukaryota</taxon>
        <taxon>Metazoa</taxon>
        <taxon>Spiralia</taxon>
        <taxon>Lophotrochozoa</taxon>
        <taxon>Mollusca</taxon>
        <taxon>Gastropoda</taxon>
        <taxon>Heterobranchia</taxon>
        <taxon>Euthyneura</taxon>
        <taxon>Panpulmonata</taxon>
        <taxon>Sacoglossa</taxon>
        <taxon>Placobranchoidea</taxon>
        <taxon>Plakobranchidae</taxon>
        <taxon>Elysia</taxon>
    </lineage>
</organism>
<evidence type="ECO:0000313" key="2">
    <source>
        <dbReference type="Proteomes" id="UP001283361"/>
    </source>
</evidence>
<name>A0AAE1DF19_9GAST</name>
<evidence type="ECO:0000313" key="1">
    <source>
        <dbReference type="EMBL" id="KAK3768166.1"/>
    </source>
</evidence>
<dbReference type="EMBL" id="JAWDGP010004065">
    <property type="protein sequence ID" value="KAK3768166.1"/>
    <property type="molecule type" value="Genomic_DNA"/>
</dbReference>
<gene>
    <name evidence="1" type="ORF">RRG08_031705</name>
</gene>
<proteinExistence type="predicted"/>
<comment type="caution">
    <text evidence="1">The sequence shown here is derived from an EMBL/GenBank/DDBJ whole genome shotgun (WGS) entry which is preliminary data.</text>
</comment>
<accession>A0AAE1DF19</accession>
<dbReference type="Proteomes" id="UP001283361">
    <property type="component" value="Unassembled WGS sequence"/>
</dbReference>
<dbReference type="AlphaFoldDB" id="A0AAE1DF19"/>
<sequence length="135" mass="15113">MELYTPPTWADLSSSHCLAYKSTAKRSWFLWRTTPSRHFPLVLSSAAPHLGSDHLRAAVVARAKRSLRVAESPGTELCAKVTSDGVSTFFGSSKSETTHCSKRNVVRQDALPRAPVMGGRKRGRQSWREVWEKKM</sequence>
<reference evidence="1" key="1">
    <citation type="journal article" date="2023" name="G3 (Bethesda)">
        <title>A reference genome for the long-term kleptoplast-retaining sea slug Elysia crispata morphotype clarki.</title>
        <authorList>
            <person name="Eastman K.E."/>
            <person name="Pendleton A.L."/>
            <person name="Shaikh M.A."/>
            <person name="Suttiyut T."/>
            <person name="Ogas R."/>
            <person name="Tomko P."/>
            <person name="Gavelis G."/>
            <person name="Widhalm J.R."/>
            <person name="Wisecaver J.H."/>
        </authorList>
    </citation>
    <scope>NUCLEOTIDE SEQUENCE</scope>
    <source>
        <strain evidence="1">ECLA1</strain>
    </source>
</reference>